<name>A0AAD7C9T3_MYCRO</name>
<accession>A0AAD7C9T3</accession>
<dbReference type="AlphaFoldDB" id="A0AAD7C9T3"/>
<protein>
    <submittedName>
        <fullName evidence="2">Uncharacterized protein</fullName>
    </submittedName>
</protein>
<dbReference type="Proteomes" id="UP001221757">
    <property type="component" value="Unassembled WGS sequence"/>
</dbReference>
<evidence type="ECO:0000313" key="3">
    <source>
        <dbReference type="Proteomes" id="UP001221757"/>
    </source>
</evidence>
<keyword evidence="3" id="KW-1185">Reference proteome</keyword>
<evidence type="ECO:0000256" key="1">
    <source>
        <dbReference type="SAM" id="Phobius"/>
    </source>
</evidence>
<keyword evidence="1" id="KW-0472">Membrane</keyword>
<sequence length="116" mass="13496">MTITYYGHPERLARVPDSLTATVVFSGLVAPCVQSFFAYRIYRLSNSWYIPCFCWGFHSSAWWAPLSLFRRPQNDNLRGLRSTVGLAHNHRVGCWRGRRSGRCWNLGLSLLFRKKK</sequence>
<proteinExistence type="predicted"/>
<keyword evidence="1" id="KW-1133">Transmembrane helix</keyword>
<keyword evidence="1" id="KW-0812">Transmembrane</keyword>
<comment type="caution">
    <text evidence="2">The sequence shown here is derived from an EMBL/GenBank/DDBJ whole genome shotgun (WGS) entry which is preliminary data.</text>
</comment>
<dbReference type="EMBL" id="JARKIE010000411">
    <property type="protein sequence ID" value="KAJ7642908.1"/>
    <property type="molecule type" value="Genomic_DNA"/>
</dbReference>
<feature type="transmembrane region" description="Helical" evidence="1">
    <location>
        <begin position="21"/>
        <end position="42"/>
    </location>
</feature>
<reference evidence="2" key="1">
    <citation type="submission" date="2023-03" db="EMBL/GenBank/DDBJ databases">
        <title>Massive genome expansion in bonnet fungi (Mycena s.s.) driven by repeated elements and novel gene families across ecological guilds.</title>
        <authorList>
            <consortium name="Lawrence Berkeley National Laboratory"/>
            <person name="Harder C.B."/>
            <person name="Miyauchi S."/>
            <person name="Viragh M."/>
            <person name="Kuo A."/>
            <person name="Thoen E."/>
            <person name="Andreopoulos B."/>
            <person name="Lu D."/>
            <person name="Skrede I."/>
            <person name="Drula E."/>
            <person name="Henrissat B."/>
            <person name="Morin E."/>
            <person name="Kohler A."/>
            <person name="Barry K."/>
            <person name="LaButti K."/>
            <person name="Morin E."/>
            <person name="Salamov A."/>
            <person name="Lipzen A."/>
            <person name="Mereny Z."/>
            <person name="Hegedus B."/>
            <person name="Baldrian P."/>
            <person name="Stursova M."/>
            <person name="Weitz H."/>
            <person name="Taylor A."/>
            <person name="Grigoriev I.V."/>
            <person name="Nagy L.G."/>
            <person name="Martin F."/>
            <person name="Kauserud H."/>
        </authorList>
    </citation>
    <scope>NUCLEOTIDE SEQUENCE</scope>
    <source>
        <strain evidence="2">CBHHK067</strain>
    </source>
</reference>
<organism evidence="2 3">
    <name type="scientific">Mycena rosella</name>
    <name type="common">Pink bonnet</name>
    <name type="synonym">Agaricus rosellus</name>
    <dbReference type="NCBI Taxonomy" id="1033263"/>
    <lineage>
        <taxon>Eukaryota</taxon>
        <taxon>Fungi</taxon>
        <taxon>Dikarya</taxon>
        <taxon>Basidiomycota</taxon>
        <taxon>Agaricomycotina</taxon>
        <taxon>Agaricomycetes</taxon>
        <taxon>Agaricomycetidae</taxon>
        <taxon>Agaricales</taxon>
        <taxon>Marasmiineae</taxon>
        <taxon>Mycenaceae</taxon>
        <taxon>Mycena</taxon>
    </lineage>
</organism>
<evidence type="ECO:0000313" key="2">
    <source>
        <dbReference type="EMBL" id="KAJ7642908.1"/>
    </source>
</evidence>
<gene>
    <name evidence="2" type="ORF">B0H17DRAFT_462778</name>
</gene>